<evidence type="ECO:0000256" key="3">
    <source>
        <dbReference type="SAM" id="Phobius"/>
    </source>
</evidence>
<gene>
    <name evidence="5" type="ORF">ATL42_3017</name>
</gene>
<name>A0A2A9E895_9MICO</name>
<dbReference type="PANTHER" id="PTHR22911:SF37">
    <property type="entry name" value="THREONINE_HOMOSERINE EXPORTER RHTA"/>
    <property type="match status" value="1"/>
</dbReference>
<feature type="transmembrane region" description="Helical" evidence="3">
    <location>
        <begin position="116"/>
        <end position="134"/>
    </location>
</feature>
<keyword evidence="6" id="KW-1185">Reference proteome</keyword>
<dbReference type="EMBL" id="PDJG01000001">
    <property type="protein sequence ID" value="PFG35084.1"/>
    <property type="molecule type" value="Genomic_DNA"/>
</dbReference>
<dbReference type="OrthoDB" id="9815120at2"/>
<evidence type="ECO:0000259" key="4">
    <source>
        <dbReference type="Pfam" id="PF00892"/>
    </source>
</evidence>
<keyword evidence="3" id="KW-1133">Transmembrane helix</keyword>
<proteinExistence type="inferred from homology"/>
<feature type="transmembrane region" description="Helical" evidence="3">
    <location>
        <begin position="171"/>
        <end position="189"/>
    </location>
</feature>
<feature type="transmembrane region" description="Helical" evidence="3">
    <location>
        <begin position="201"/>
        <end position="220"/>
    </location>
</feature>
<evidence type="ECO:0000313" key="5">
    <source>
        <dbReference type="EMBL" id="PFG35084.1"/>
    </source>
</evidence>
<sequence>MHRVPAPLLFLVSGVTQYVGAGLAVGLFTVVPATAVAWSRIAVAAVVLLVWSRPWARRWDGPTLRAAVLFGVVLAAMNCTFYASLDYLPLGNAVAIEFVGPVLVGALTGRGVRERVAIGLSLVGVVLLAGVTVTSGDDGAVLGIVLVLAAAACWAGYILLGRVVSQQGTGLAPLAVGMAAGAVVFAPFFGPSSTPLFTDGGYLAVLVGIALASSVVPYGIDQVVLRRLRPAQFSILLAIWPASALLVGAVMLRQVPHGLEVVGLVLVSVAIALTGRPQAPTTDPTADPAPGAPGASEPAA</sequence>
<reference evidence="5 6" key="1">
    <citation type="submission" date="2017-10" db="EMBL/GenBank/DDBJ databases">
        <title>Sequencing the genomes of 1000 actinobacteria strains.</title>
        <authorList>
            <person name="Klenk H.-P."/>
        </authorList>
    </citation>
    <scope>NUCLEOTIDE SEQUENCE [LARGE SCALE GENOMIC DNA]</scope>
    <source>
        <strain evidence="5 6">DSM 18966</strain>
    </source>
</reference>
<dbReference type="InterPro" id="IPR037185">
    <property type="entry name" value="EmrE-like"/>
</dbReference>
<feature type="transmembrane region" description="Helical" evidence="3">
    <location>
        <begin position="140"/>
        <end position="159"/>
    </location>
</feature>
<evidence type="ECO:0000256" key="2">
    <source>
        <dbReference type="SAM" id="MobiDB-lite"/>
    </source>
</evidence>
<feature type="transmembrane region" description="Helical" evidence="3">
    <location>
        <begin position="63"/>
        <end position="84"/>
    </location>
</feature>
<comment type="similarity">
    <text evidence="1">Belongs to the EamA transporter family.</text>
</comment>
<feature type="transmembrane region" description="Helical" evidence="3">
    <location>
        <begin position="27"/>
        <end position="51"/>
    </location>
</feature>
<feature type="region of interest" description="Disordered" evidence="2">
    <location>
        <begin position="278"/>
        <end position="300"/>
    </location>
</feature>
<dbReference type="GO" id="GO:0005886">
    <property type="term" value="C:plasma membrane"/>
    <property type="evidence" value="ECO:0007669"/>
    <property type="project" value="TreeGrafter"/>
</dbReference>
<dbReference type="GO" id="GO:0015565">
    <property type="term" value="F:threonine efflux transmembrane transporter activity"/>
    <property type="evidence" value="ECO:0007669"/>
    <property type="project" value="TreeGrafter"/>
</dbReference>
<protein>
    <submittedName>
        <fullName evidence="5">Inner membrane transporter RhtA</fullName>
    </submittedName>
</protein>
<evidence type="ECO:0000313" key="6">
    <source>
        <dbReference type="Proteomes" id="UP000225548"/>
    </source>
</evidence>
<evidence type="ECO:0000256" key="1">
    <source>
        <dbReference type="ARBA" id="ARBA00007362"/>
    </source>
</evidence>
<feature type="transmembrane region" description="Helical" evidence="3">
    <location>
        <begin position="232"/>
        <end position="252"/>
    </location>
</feature>
<organism evidence="5 6">
    <name type="scientific">Sanguibacter antarcticus</name>
    <dbReference type="NCBI Taxonomy" id="372484"/>
    <lineage>
        <taxon>Bacteria</taxon>
        <taxon>Bacillati</taxon>
        <taxon>Actinomycetota</taxon>
        <taxon>Actinomycetes</taxon>
        <taxon>Micrococcales</taxon>
        <taxon>Sanguibacteraceae</taxon>
        <taxon>Sanguibacter</taxon>
    </lineage>
</organism>
<dbReference type="PANTHER" id="PTHR22911">
    <property type="entry name" value="ACYL-MALONYL CONDENSING ENZYME-RELATED"/>
    <property type="match status" value="1"/>
</dbReference>
<dbReference type="SUPFAM" id="SSF103481">
    <property type="entry name" value="Multidrug resistance efflux transporter EmrE"/>
    <property type="match status" value="2"/>
</dbReference>
<feature type="domain" description="EamA" evidence="4">
    <location>
        <begin position="142"/>
        <end position="274"/>
    </location>
</feature>
<dbReference type="Proteomes" id="UP000225548">
    <property type="component" value="Unassembled WGS sequence"/>
</dbReference>
<keyword evidence="3" id="KW-0812">Transmembrane</keyword>
<feature type="transmembrane region" description="Helical" evidence="3">
    <location>
        <begin position="90"/>
        <end position="109"/>
    </location>
</feature>
<dbReference type="InterPro" id="IPR000620">
    <property type="entry name" value="EamA_dom"/>
</dbReference>
<accession>A0A2A9E895</accession>
<comment type="caution">
    <text evidence="5">The sequence shown here is derived from an EMBL/GenBank/DDBJ whole genome shotgun (WGS) entry which is preliminary data.</text>
</comment>
<dbReference type="AlphaFoldDB" id="A0A2A9E895"/>
<dbReference type="RefSeq" id="WP_098456019.1">
    <property type="nucleotide sequence ID" value="NZ_PDJG01000001.1"/>
</dbReference>
<dbReference type="Pfam" id="PF00892">
    <property type="entry name" value="EamA"/>
    <property type="match status" value="1"/>
</dbReference>
<keyword evidence="3" id="KW-0472">Membrane</keyword>